<evidence type="ECO:0000313" key="7">
    <source>
        <dbReference type="Proteomes" id="UP001162640"/>
    </source>
</evidence>
<dbReference type="GO" id="GO:0005737">
    <property type="term" value="C:cytoplasm"/>
    <property type="evidence" value="ECO:0007669"/>
    <property type="project" value="TreeGrafter"/>
</dbReference>
<evidence type="ECO:0000256" key="2">
    <source>
        <dbReference type="ARBA" id="ARBA00022827"/>
    </source>
</evidence>
<evidence type="ECO:0000313" key="6">
    <source>
        <dbReference type="EMBL" id="GMH56197.1"/>
    </source>
</evidence>
<keyword evidence="4" id="KW-0175">Coiled coil</keyword>
<keyword evidence="1" id="KW-0285">Flavoprotein</keyword>
<dbReference type="AlphaFoldDB" id="A0A9W6ZRR9"/>
<dbReference type="EMBL" id="BLQM01000049">
    <property type="protein sequence ID" value="GMH56197.1"/>
    <property type="molecule type" value="Genomic_DNA"/>
</dbReference>
<evidence type="ECO:0000256" key="3">
    <source>
        <dbReference type="ARBA" id="ARBA00023002"/>
    </source>
</evidence>
<feature type="region of interest" description="Disordered" evidence="5">
    <location>
        <begin position="323"/>
        <end position="352"/>
    </location>
</feature>
<evidence type="ECO:0000256" key="5">
    <source>
        <dbReference type="SAM" id="MobiDB-lite"/>
    </source>
</evidence>
<dbReference type="Gene3D" id="3.50.50.60">
    <property type="entry name" value="FAD/NAD(P)-binding domain"/>
    <property type="match status" value="2"/>
</dbReference>
<dbReference type="GO" id="GO:0004174">
    <property type="term" value="F:electron-transferring-flavoprotein dehydrogenase activity"/>
    <property type="evidence" value="ECO:0007669"/>
    <property type="project" value="TreeGrafter"/>
</dbReference>
<keyword evidence="2" id="KW-0274">FAD</keyword>
<accession>A0A9W6ZRR9</accession>
<comment type="caution">
    <text evidence="6">The sequence shown here is derived from an EMBL/GenBank/DDBJ whole genome shotgun (WGS) entry which is preliminary data.</text>
</comment>
<dbReference type="PANTHER" id="PTHR43735">
    <property type="entry name" value="APOPTOSIS-INDUCING FACTOR 1"/>
    <property type="match status" value="1"/>
</dbReference>
<name>A0A9W6ZRR9_9STRA</name>
<gene>
    <name evidence="6" type="ORF">TL16_g02081</name>
</gene>
<dbReference type="PANTHER" id="PTHR43735:SF3">
    <property type="entry name" value="FERROPTOSIS SUPPRESSOR PROTEIN 1"/>
    <property type="match status" value="1"/>
</dbReference>
<feature type="coiled-coil region" evidence="4">
    <location>
        <begin position="789"/>
        <end position="842"/>
    </location>
</feature>
<dbReference type="InterPro" id="IPR036188">
    <property type="entry name" value="FAD/NAD-bd_sf"/>
</dbReference>
<evidence type="ECO:0008006" key="8">
    <source>
        <dbReference type="Google" id="ProtNLM"/>
    </source>
</evidence>
<sequence>MEAPMAVVELGLLVKFIASETSKRLEAARALPETIAKVKRTVGQIIGATEDVQEDKGTLHSLKTIKEKLEIISECLNDLETTASKASAFDNTTFGRFCGLLRNGHDVLQIEKKLEQADAEIKEGLDGLVKATQLATYANRASGVLKEAGARAFWDKHFNGQRTAPLDDLIEALKFEAREWEQDEAKSVPKDLMENLTPTLEAALGGHGEDGESKQVTVLKFGELFGSEPLHVTLTKLEVRQTTATYLVQLLLYRLPDRKVDSAFDGMSLLVSSGDSLATLRHEVKKYAQETLEVEGEDSVPQVLPRRRRLRDLFGLRKDESSSEAKGWYGGKAVSGQGLHRPDTGRSETEGVAEQEAISVSVSKPASKYATIVPDDDATAATSVEDIDVSVPDAAAMIMQQVEYEEATGDTAATIKVSGSKLRLVKAGSTALKARYLTGDHIKRFPPECEAAAAKSAERLESAGDDARALLEAFSDLKEALQKALTPVLISVKHERLRTGRVKKAAPSASGLKSSSKRTRVVVCGGGAGGLTVASELCLELDKYEVVLVDPKEYFEDCTAQCRSICDPGETYEGDGDIRSQWAKSMARYETTTASSAQLVNGLVTGVRSTHIEIGADRTVIPHQQMVAERDAIAAADYIVVVGGGLVGVEIFGDIAENYPGKKISLIHAHDKILRNVKGAHELAVPVLEARDQQLETNYISLAPKTSEFKEIWTRYFIGNMQDAQKCMVMGGTFRTFPLHIDPEAENFEAGGGYDAWNAAGIFDPMTGKPEEEDIKELLEEEGVTSTLKDEEVEKLKKQVKDIERVKDDNKKELESLKAEMKAESLKEIERLKAELIEQAKQQAPPTPIALESPKR</sequence>
<organism evidence="6 7">
    <name type="scientific">Triparma laevis f. inornata</name>
    <dbReference type="NCBI Taxonomy" id="1714386"/>
    <lineage>
        <taxon>Eukaryota</taxon>
        <taxon>Sar</taxon>
        <taxon>Stramenopiles</taxon>
        <taxon>Ochrophyta</taxon>
        <taxon>Bolidophyceae</taxon>
        <taxon>Parmales</taxon>
        <taxon>Triparmaceae</taxon>
        <taxon>Triparma</taxon>
    </lineage>
</organism>
<protein>
    <recommendedName>
        <fullName evidence="8">FAD/NAD(P)-binding domain-containing protein</fullName>
    </recommendedName>
</protein>
<feature type="compositionally biased region" description="Basic and acidic residues" evidence="5">
    <location>
        <begin position="340"/>
        <end position="349"/>
    </location>
</feature>
<dbReference type="SUPFAM" id="SSF51905">
    <property type="entry name" value="FAD/NAD(P)-binding domain"/>
    <property type="match status" value="1"/>
</dbReference>
<keyword evidence="3" id="KW-0560">Oxidoreductase</keyword>
<dbReference type="GO" id="GO:0050660">
    <property type="term" value="F:flavin adenine dinucleotide binding"/>
    <property type="evidence" value="ECO:0007669"/>
    <property type="project" value="TreeGrafter"/>
</dbReference>
<evidence type="ECO:0000256" key="4">
    <source>
        <dbReference type="SAM" id="Coils"/>
    </source>
</evidence>
<dbReference type="Proteomes" id="UP001162640">
    <property type="component" value="Unassembled WGS sequence"/>
</dbReference>
<reference evidence="7" key="1">
    <citation type="journal article" date="2023" name="Commun. Biol.">
        <title>Genome analysis of Parmales, the sister group of diatoms, reveals the evolutionary specialization of diatoms from phago-mixotrophs to photoautotrophs.</title>
        <authorList>
            <person name="Ban H."/>
            <person name="Sato S."/>
            <person name="Yoshikawa S."/>
            <person name="Yamada K."/>
            <person name="Nakamura Y."/>
            <person name="Ichinomiya M."/>
            <person name="Sato N."/>
            <person name="Blanc-Mathieu R."/>
            <person name="Endo H."/>
            <person name="Kuwata A."/>
            <person name="Ogata H."/>
        </authorList>
    </citation>
    <scope>NUCLEOTIDE SEQUENCE [LARGE SCALE GENOMIC DNA]</scope>
</reference>
<proteinExistence type="predicted"/>
<evidence type="ECO:0000256" key="1">
    <source>
        <dbReference type="ARBA" id="ARBA00022630"/>
    </source>
</evidence>